<accession>A0A1Z3HRV3</accession>
<dbReference type="Proteomes" id="UP000191901">
    <property type="component" value="Chromosome"/>
</dbReference>
<feature type="region of interest" description="Disordered" evidence="1">
    <location>
        <begin position="57"/>
        <end position="94"/>
    </location>
</feature>
<protein>
    <recommendedName>
        <fullName evidence="4">DUF4278 domain-containing protein</fullName>
    </recommendedName>
</protein>
<proteinExistence type="predicted"/>
<dbReference type="RefSeq" id="WP_080806953.1">
    <property type="nucleotide sequence ID" value="NZ_CP021983.2"/>
</dbReference>
<evidence type="ECO:0000313" key="2">
    <source>
        <dbReference type="EMBL" id="ASC72857.1"/>
    </source>
</evidence>
<dbReference type="STRING" id="1641165.XM38_06825"/>
<evidence type="ECO:0008006" key="4">
    <source>
        <dbReference type="Google" id="ProtNLM"/>
    </source>
</evidence>
<keyword evidence="3" id="KW-1185">Reference proteome</keyword>
<dbReference type="OrthoDB" id="9989754at2"/>
<dbReference type="EMBL" id="CP021983">
    <property type="protein sequence ID" value="ASC72857.1"/>
    <property type="molecule type" value="Genomic_DNA"/>
</dbReference>
<sequence length="146" mass="15657">MAFLILLTLAAGALMVLLMGLVGLLEAPWPVLLGGLLLALYGLQRLSVEATKAEESVAFSAVPSQAPPAHEPKSPSPSSQSQADTESATPELVYRGVHYRRPSAPALPTEGQPIVLEGTYRGRHWRRILQQWSTPTASPPEDQPPS</sequence>
<evidence type="ECO:0000256" key="1">
    <source>
        <dbReference type="SAM" id="MobiDB-lite"/>
    </source>
</evidence>
<dbReference type="KEGG" id="hhg:XM38_038170"/>
<dbReference type="AlphaFoldDB" id="A0A1Z3HRV3"/>
<name>A0A1Z3HRV3_9CYAN</name>
<gene>
    <name evidence="2" type="ORF">XM38_038170</name>
</gene>
<dbReference type="InterPro" id="IPR025458">
    <property type="entry name" value="DUF4278"/>
</dbReference>
<dbReference type="Pfam" id="PF14105">
    <property type="entry name" value="DUF4278"/>
    <property type="match status" value="1"/>
</dbReference>
<reference evidence="2 3" key="1">
    <citation type="journal article" date="2016" name="Biochim. Biophys. Acta">
        <title>Characterization of red-shifted phycobilisomes isolated from the chlorophyll f-containing cyanobacterium Halomicronema hongdechloris.</title>
        <authorList>
            <person name="Li Y."/>
            <person name="Lin Y."/>
            <person name="Garvey C.J."/>
            <person name="Birch D."/>
            <person name="Corkery R.W."/>
            <person name="Loughlin P.C."/>
            <person name="Scheer H."/>
            <person name="Willows R.D."/>
            <person name="Chen M."/>
        </authorList>
    </citation>
    <scope>NUCLEOTIDE SEQUENCE [LARGE SCALE GENOMIC DNA]</scope>
    <source>
        <strain evidence="2 3">C2206</strain>
    </source>
</reference>
<evidence type="ECO:0000313" key="3">
    <source>
        <dbReference type="Proteomes" id="UP000191901"/>
    </source>
</evidence>
<organism evidence="2 3">
    <name type="scientific">Halomicronema hongdechloris C2206</name>
    <dbReference type="NCBI Taxonomy" id="1641165"/>
    <lineage>
        <taxon>Bacteria</taxon>
        <taxon>Bacillati</taxon>
        <taxon>Cyanobacteriota</taxon>
        <taxon>Cyanophyceae</taxon>
        <taxon>Nodosilineales</taxon>
        <taxon>Nodosilineaceae</taxon>
        <taxon>Halomicronema</taxon>
    </lineage>
</organism>